<evidence type="ECO:0000313" key="8">
    <source>
        <dbReference type="Proteomes" id="UP000064967"/>
    </source>
</evidence>
<dbReference type="SUPFAM" id="SSF56496">
    <property type="entry name" value="Fibrinogen C-terminal domain-like"/>
    <property type="match status" value="1"/>
</dbReference>
<sequence length="303" mass="31782">MPDRLRFVSASHRLPVWMLVAIAALPIGAEAMACSLVTTTDGLAGDSTASTPGTNSEAGAEVETKDAGNDDARAAAIPDDAGSCRTLREVGVSASGVYTLQGDAGAYQAYCDMDSFGGGWTLVTAPMIASDQGVQDYAPSSPSKVDVGHVTGDHGGIGFTVDMVTGYCSDPPKPAPGHAFTVAGPDGWKQIMATYTFRGSAGCWILFGDSYGTDTNVRPFELGTDLFDRDKNMAHDATGAVVPYAGLTNQCADVENFWDPAYKSLTRSIRVVQRRRAEDKPAGLAAAGDCGNMGWDLTDIYVR</sequence>
<keyword evidence="4" id="KW-1015">Disulfide bond</keyword>
<evidence type="ECO:0000259" key="6">
    <source>
        <dbReference type="Pfam" id="PF00147"/>
    </source>
</evidence>
<keyword evidence="2" id="KW-0430">Lectin</keyword>
<dbReference type="GO" id="GO:0070492">
    <property type="term" value="F:oligosaccharide binding"/>
    <property type="evidence" value="ECO:0007669"/>
    <property type="project" value="TreeGrafter"/>
</dbReference>
<dbReference type="Proteomes" id="UP000064967">
    <property type="component" value="Chromosome"/>
</dbReference>
<evidence type="ECO:0000256" key="5">
    <source>
        <dbReference type="SAM" id="MobiDB-lite"/>
    </source>
</evidence>
<dbReference type="KEGG" id="llu:AKJ09_11248"/>
<evidence type="ECO:0000256" key="2">
    <source>
        <dbReference type="ARBA" id="ARBA00022734"/>
    </source>
</evidence>
<dbReference type="InterPro" id="IPR014716">
    <property type="entry name" value="Fibrinogen_a/b/g_C_1"/>
</dbReference>
<gene>
    <name evidence="7" type="ORF">AKJ09_11248</name>
</gene>
<dbReference type="InterPro" id="IPR002181">
    <property type="entry name" value="Fibrinogen_a/b/g_C_dom"/>
</dbReference>
<accession>A0A0K1QGM3</accession>
<evidence type="ECO:0000256" key="1">
    <source>
        <dbReference type="ARBA" id="ARBA00022723"/>
    </source>
</evidence>
<evidence type="ECO:0000313" key="7">
    <source>
        <dbReference type="EMBL" id="AKV04585.1"/>
    </source>
</evidence>
<keyword evidence="3" id="KW-0106">Calcium</keyword>
<dbReference type="PANTHER" id="PTHR16146">
    <property type="entry name" value="INTELECTIN"/>
    <property type="match status" value="1"/>
</dbReference>
<dbReference type="EMBL" id="CP012333">
    <property type="protein sequence ID" value="AKV04585.1"/>
    <property type="molecule type" value="Genomic_DNA"/>
</dbReference>
<keyword evidence="8" id="KW-1185">Reference proteome</keyword>
<dbReference type="PANTHER" id="PTHR16146:SF46">
    <property type="entry name" value="INTELECTIN-1A-RELATED"/>
    <property type="match status" value="1"/>
</dbReference>
<dbReference type="AlphaFoldDB" id="A0A0K1QGM3"/>
<dbReference type="Pfam" id="PF00147">
    <property type="entry name" value="Fibrinogen_C"/>
    <property type="match status" value="1"/>
</dbReference>
<protein>
    <recommendedName>
        <fullName evidence="6">Fibrinogen C-terminal domain-containing protein</fullName>
    </recommendedName>
</protein>
<evidence type="ECO:0000256" key="3">
    <source>
        <dbReference type="ARBA" id="ARBA00022837"/>
    </source>
</evidence>
<dbReference type="InterPro" id="IPR036056">
    <property type="entry name" value="Fibrinogen-like_C"/>
</dbReference>
<organism evidence="7 8">
    <name type="scientific">Labilithrix luteola</name>
    <dbReference type="NCBI Taxonomy" id="1391654"/>
    <lineage>
        <taxon>Bacteria</taxon>
        <taxon>Pseudomonadati</taxon>
        <taxon>Myxococcota</taxon>
        <taxon>Polyangia</taxon>
        <taxon>Polyangiales</taxon>
        <taxon>Labilitrichaceae</taxon>
        <taxon>Labilithrix</taxon>
    </lineage>
</organism>
<name>A0A0K1QGM3_9BACT</name>
<proteinExistence type="predicted"/>
<feature type="compositionally biased region" description="Polar residues" evidence="5">
    <location>
        <begin position="46"/>
        <end position="57"/>
    </location>
</feature>
<keyword evidence="1" id="KW-0479">Metal-binding</keyword>
<dbReference type="RefSeq" id="WP_146655178.1">
    <property type="nucleotide sequence ID" value="NZ_CP012333.1"/>
</dbReference>
<evidence type="ECO:0000256" key="4">
    <source>
        <dbReference type="ARBA" id="ARBA00023157"/>
    </source>
</evidence>
<dbReference type="NCBIfam" id="NF040941">
    <property type="entry name" value="GGGWT_bact"/>
    <property type="match status" value="1"/>
</dbReference>
<dbReference type="OrthoDB" id="5491518at2"/>
<dbReference type="GO" id="GO:0046872">
    <property type="term" value="F:metal ion binding"/>
    <property type="evidence" value="ECO:0007669"/>
    <property type="project" value="UniProtKB-KW"/>
</dbReference>
<reference evidence="7 8" key="1">
    <citation type="submission" date="2015-08" db="EMBL/GenBank/DDBJ databases">
        <authorList>
            <person name="Babu N.S."/>
            <person name="Beckwith C.J."/>
            <person name="Beseler K.G."/>
            <person name="Brison A."/>
            <person name="Carone J.V."/>
            <person name="Caskin T.P."/>
            <person name="Diamond M."/>
            <person name="Durham M.E."/>
            <person name="Foxe J.M."/>
            <person name="Go M."/>
            <person name="Henderson B.A."/>
            <person name="Jones I.B."/>
            <person name="McGettigan J.A."/>
            <person name="Micheletti S.J."/>
            <person name="Nasrallah M.E."/>
            <person name="Ortiz D."/>
            <person name="Piller C.R."/>
            <person name="Privatt S.R."/>
            <person name="Schneider S.L."/>
            <person name="Sharp S."/>
            <person name="Smith T.C."/>
            <person name="Stanton J.D."/>
            <person name="Ullery H.E."/>
            <person name="Wilson R.J."/>
            <person name="Serrano M.G."/>
            <person name="Buck G."/>
            <person name="Lee V."/>
            <person name="Wang Y."/>
            <person name="Carvalho R."/>
            <person name="Voegtly L."/>
            <person name="Shi R."/>
            <person name="Duckworth R."/>
            <person name="Johnson A."/>
            <person name="Loviza R."/>
            <person name="Walstead R."/>
            <person name="Shah Z."/>
            <person name="Kiflezghi M."/>
            <person name="Wade K."/>
            <person name="Ball S.L."/>
            <person name="Bradley K.W."/>
            <person name="Asai D.J."/>
            <person name="Bowman C.A."/>
            <person name="Russell D.A."/>
            <person name="Pope W.H."/>
            <person name="Jacobs-Sera D."/>
            <person name="Hendrix R.W."/>
            <person name="Hatfull G.F."/>
        </authorList>
    </citation>
    <scope>NUCLEOTIDE SEQUENCE [LARGE SCALE GENOMIC DNA]</scope>
    <source>
        <strain evidence="7 8">DSM 27648</strain>
    </source>
</reference>
<dbReference type="GO" id="GO:0005615">
    <property type="term" value="C:extracellular space"/>
    <property type="evidence" value="ECO:0007669"/>
    <property type="project" value="TreeGrafter"/>
</dbReference>
<feature type="region of interest" description="Disordered" evidence="5">
    <location>
        <begin position="46"/>
        <end position="68"/>
    </location>
</feature>
<feature type="domain" description="Fibrinogen C-terminal" evidence="6">
    <location>
        <begin position="84"/>
        <end position="125"/>
    </location>
</feature>
<dbReference type="Gene3D" id="3.90.215.10">
    <property type="entry name" value="Gamma Fibrinogen, chain A, domain 1"/>
    <property type="match status" value="1"/>
</dbReference>